<proteinExistence type="predicted"/>
<dbReference type="PROSITE" id="PS50949">
    <property type="entry name" value="HTH_GNTR"/>
    <property type="match status" value="1"/>
</dbReference>
<keyword evidence="3" id="KW-0804">Transcription</keyword>
<evidence type="ECO:0000256" key="2">
    <source>
        <dbReference type="ARBA" id="ARBA00023125"/>
    </source>
</evidence>
<evidence type="ECO:0000259" key="4">
    <source>
        <dbReference type="PROSITE" id="PS50949"/>
    </source>
</evidence>
<evidence type="ECO:0000256" key="3">
    <source>
        <dbReference type="ARBA" id="ARBA00023163"/>
    </source>
</evidence>
<dbReference type="CDD" id="cd07377">
    <property type="entry name" value="WHTH_GntR"/>
    <property type="match status" value="1"/>
</dbReference>
<dbReference type="GO" id="GO:0003677">
    <property type="term" value="F:DNA binding"/>
    <property type="evidence" value="ECO:0007669"/>
    <property type="project" value="UniProtKB-KW"/>
</dbReference>
<dbReference type="EMBL" id="JAUSTR010000001">
    <property type="protein sequence ID" value="MDQ0161082.1"/>
    <property type="molecule type" value="Genomic_DNA"/>
</dbReference>
<feature type="domain" description="HTH gntR-type" evidence="4">
    <location>
        <begin position="6"/>
        <end position="74"/>
    </location>
</feature>
<comment type="caution">
    <text evidence="5">The sequence shown here is derived from an EMBL/GenBank/DDBJ whole genome shotgun (WGS) entry which is preliminary data.</text>
</comment>
<dbReference type="InterPro" id="IPR036390">
    <property type="entry name" value="WH_DNA-bd_sf"/>
</dbReference>
<name>A0ABT9VJE1_9BACI</name>
<sequence length="205" mass="23704">MTPSHSKVFLNTLDKIRKIIQDDQLGVGDKIPSERELADRLSVGRSSVREALRALELLGIIETRRGEGTYIKDVRENDLIPLLGTFILQDTKAKKDLLEMNDLLEKNALLLLLKKRPLQELSHLKKDIHKVDRNTIMSKLLMLTDNYLLYRIWSVLNQYVQALLPSSPAINDQIMEKLIDCLIKQDEQGLYDAYEHLSLKNWKNK</sequence>
<keyword evidence="2 5" id="KW-0238">DNA-binding</keyword>
<evidence type="ECO:0000313" key="5">
    <source>
        <dbReference type="EMBL" id="MDQ0161082.1"/>
    </source>
</evidence>
<keyword evidence="6" id="KW-1185">Reference proteome</keyword>
<dbReference type="Proteomes" id="UP001225646">
    <property type="component" value="Unassembled WGS sequence"/>
</dbReference>
<dbReference type="PANTHER" id="PTHR43537">
    <property type="entry name" value="TRANSCRIPTIONAL REGULATOR, GNTR FAMILY"/>
    <property type="match status" value="1"/>
</dbReference>
<dbReference type="InterPro" id="IPR036388">
    <property type="entry name" value="WH-like_DNA-bd_sf"/>
</dbReference>
<protein>
    <submittedName>
        <fullName evidence="5">DNA-binding FadR family transcriptional regulator</fullName>
    </submittedName>
</protein>
<keyword evidence="1" id="KW-0805">Transcription regulation</keyword>
<dbReference type="RefSeq" id="WP_044893416.1">
    <property type="nucleotide sequence ID" value="NZ_JAUSTR010000001.1"/>
</dbReference>
<dbReference type="InterPro" id="IPR000524">
    <property type="entry name" value="Tscrpt_reg_HTH_GntR"/>
</dbReference>
<evidence type="ECO:0000313" key="6">
    <source>
        <dbReference type="Proteomes" id="UP001225646"/>
    </source>
</evidence>
<dbReference type="PANTHER" id="PTHR43537:SF54">
    <property type="entry name" value="TRANSCRIPTIONAL REGULATOR, GNTR FAMILY"/>
    <property type="match status" value="1"/>
</dbReference>
<dbReference type="PRINTS" id="PR00035">
    <property type="entry name" value="HTHGNTR"/>
</dbReference>
<accession>A0ABT9VJE1</accession>
<dbReference type="SUPFAM" id="SSF46785">
    <property type="entry name" value="Winged helix' DNA-binding domain"/>
    <property type="match status" value="1"/>
</dbReference>
<dbReference type="Gene3D" id="1.10.10.10">
    <property type="entry name" value="Winged helix-like DNA-binding domain superfamily/Winged helix DNA-binding domain"/>
    <property type="match status" value="1"/>
</dbReference>
<reference evidence="5 6" key="1">
    <citation type="submission" date="2023-07" db="EMBL/GenBank/DDBJ databases">
        <title>Genomic Encyclopedia of Type Strains, Phase IV (KMG-IV): sequencing the most valuable type-strain genomes for metagenomic binning, comparative biology and taxonomic classification.</title>
        <authorList>
            <person name="Goeker M."/>
        </authorList>
    </citation>
    <scope>NUCLEOTIDE SEQUENCE [LARGE SCALE GENOMIC DNA]</scope>
    <source>
        <strain evidence="5 6">DSM 19092</strain>
    </source>
</reference>
<dbReference type="SMART" id="SM00345">
    <property type="entry name" value="HTH_GNTR"/>
    <property type="match status" value="1"/>
</dbReference>
<organism evidence="5 6">
    <name type="scientific">Aeribacillus alveayuensis</name>
    <dbReference type="NCBI Taxonomy" id="279215"/>
    <lineage>
        <taxon>Bacteria</taxon>
        <taxon>Bacillati</taxon>
        <taxon>Bacillota</taxon>
        <taxon>Bacilli</taxon>
        <taxon>Bacillales</taxon>
        <taxon>Bacillaceae</taxon>
        <taxon>Aeribacillus</taxon>
    </lineage>
</organism>
<evidence type="ECO:0000256" key="1">
    <source>
        <dbReference type="ARBA" id="ARBA00023015"/>
    </source>
</evidence>
<gene>
    <name evidence="5" type="ORF">J2S06_000152</name>
</gene>
<dbReference type="Pfam" id="PF00392">
    <property type="entry name" value="GntR"/>
    <property type="match status" value="1"/>
</dbReference>